<evidence type="ECO:0000256" key="1">
    <source>
        <dbReference type="ARBA" id="ARBA00022443"/>
    </source>
</evidence>
<reference evidence="5" key="1">
    <citation type="submission" date="2013-05" db="EMBL/GenBank/DDBJ databases">
        <authorList>
            <person name="Yim A.K.Y."/>
            <person name="Chan T.F."/>
            <person name="Ji K.M."/>
            <person name="Liu X.Y."/>
            <person name="Zhou J.W."/>
            <person name="Li R.Q."/>
            <person name="Yang K.Y."/>
            <person name="Li J."/>
            <person name="Li M."/>
            <person name="Law P.T.W."/>
            <person name="Wu Y.L."/>
            <person name="Cai Z.L."/>
            <person name="Qin H."/>
            <person name="Bao Y."/>
            <person name="Leung R.K.K."/>
            <person name="Ng P.K.S."/>
            <person name="Zou J."/>
            <person name="Zhong X.J."/>
            <person name="Ran P.X."/>
            <person name="Zhong N.S."/>
            <person name="Liu Z.G."/>
            <person name="Tsui S.K.W."/>
        </authorList>
    </citation>
    <scope>NUCLEOTIDE SEQUENCE</scope>
    <source>
        <strain evidence="5">Derf</strain>
        <tissue evidence="5">Whole organism</tissue>
    </source>
</reference>
<feature type="compositionally biased region" description="Polar residues" evidence="3">
    <location>
        <begin position="347"/>
        <end position="356"/>
    </location>
</feature>
<dbReference type="Gene3D" id="2.30.30.40">
    <property type="entry name" value="SH3 Domains"/>
    <property type="match status" value="1"/>
</dbReference>
<dbReference type="InterPro" id="IPR036028">
    <property type="entry name" value="SH3-like_dom_sf"/>
</dbReference>
<dbReference type="Proteomes" id="UP000790347">
    <property type="component" value="Unassembled WGS sequence"/>
</dbReference>
<dbReference type="GO" id="GO:0005886">
    <property type="term" value="C:plasma membrane"/>
    <property type="evidence" value="ECO:0007669"/>
    <property type="project" value="InterPro"/>
</dbReference>
<gene>
    <name evidence="5" type="ORF">DERF_011078</name>
</gene>
<evidence type="ECO:0000313" key="5">
    <source>
        <dbReference type="EMBL" id="KAH9506340.1"/>
    </source>
</evidence>
<reference evidence="5" key="2">
    <citation type="journal article" date="2022" name="Res Sq">
        <title>Comparative Genomics Reveals Insights into the Divergent Evolution of Astigmatic Mites and Household Pest Adaptations.</title>
        <authorList>
            <person name="Xiong Q."/>
            <person name="Wan A.T.-Y."/>
            <person name="Liu X.-Y."/>
            <person name="Fung C.S.-H."/>
            <person name="Xiao X."/>
            <person name="Malainual N."/>
            <person name="Hou J."/>
            <person name="Wang L."/>
            <person name="Wang M."/>
            <person name="Yang K."/>
            <person name="Cui Y."/>
            <person name="Leung E."/>
            <person name="Nong W."/>
            <person name="Shin S.-K."/>
            <person name="Au S."/>
            <person name="Jeong K.Y."/>
            <person name="Chew F.T."/>
            <person name="Hui J."/>
            <person name="Leung T.F."/>
            <person name="Tungtrongchitr A."/>
            <person name="Zhong N."/>
            <person name="Liu Z."/>
            <person name="Tsui S."/>
        </authorList>
    </citation>
    <scope>NUCLEOTIDE SEQUENCE</scope>
    <source>
        <strain evidence="5">Derf</strain>
        <tissue evidence="5">Whole organism</tissue>
    </source>
</reference>
<evidence type="ECO:0000256" key="3">
    <source>
        <dbReference type="SAM" id="MobiDB-lite"/>
    </source>
</evidence>
<protein>
    <recommendedName>
        <fullName evidence="4">SH3 domain-containing protein</fullName>
    </recommendedName>
</protein>
<dbReference type="InterPro" id="IPR001452">
    <property type="entry name" value="SH3_domain"/>
</dbReference>
<dbReference type="OrthoDB" id="5986624at2759"/>
<comment type="caution">
    <text evidence="5">The sequence shown here is derived from an EMBL/GenBank/DDBJ whole genome shotgun (WGS) entry which is preliminary data.</text>
</comment>
<feature type="region of interest" description="Disordered" evidence="3">
    <location>
        <begin position="242"/>
        <end position="289"/>
    </location>
</feature>
<feature type="region of interest" description="Disordered" evidence="3">
    <location>
        <begin position="108"/>
        <end position="127"/>
    </location>
</feature>
<dbReference type="SUPFAM" id="SSF50044">
    <property type="entry name" value="SH3-domain"/>
    <property type="match status" value="1"/>
</dbReference>
<sequence length="525" mass="61120">MDLQYNTVQDLFTGYDSEIFNKFRHLLHAEKIMLNMMQPINRRSFSNPELCNDNNNIINNNFHQFRQFLIRKNFQQITNNENIASGPSELLPKLANNNCDNFNACDVETRPTPIPRKSRNKKLRNQNDRFLIDSIRDQESQQNQNDNYNDDSDHLSIKTSKSLPSEILNNNNRNVFIQKSFEQLAKLPSRLEIPTIKTPIKIKTSKNSFRSFLMINKIKTHKFLSLRGRNSNRKSVAELNDYHHHREPSGYRRPTRMPPPPPDVRFRPPAPLPEERIDDDDEKLSSIRKTTTNDTISELYHDSANIYEFDDDIYCSVEEDESIIKSNEEIGTSSTTCRNDYKKNNSRKNTNANSLSDNDDDDDEEEDDDYYDDGLCIYEELSSGEGTIYEPYGQDDDDDGDDDDFIYDNVDVDNFDDEINNENNDEQDNKKCIKQMKKIEKVMKRFNLTGKEIPVNAGIVKESYKSRSKYDLLVNQGETILILRMENNPPGKWLAKNERSKIGYIDLNNVYLETDAIKAAFETLN</sequence>
<feature type="region of interest" description="Disordered" evidence="3">
    <location>
        <begin position="135"/>
        <end position="157"/>
    </location>
</feature>
<dbReference type="GO" id="GO:0072659">
    <property type="term" value="P:protein localization to plasma membrane"/>
    <property type="evidence" value="ECO:0007669"/>
    <property type="project" value="TreeGrafter"/>
</dbReference>
<dbReference type="GO" id="GO:0050852">
    <property type="term" value="P:T cell receptor signaling pathway"/>
    <property type="evidence" value="ECO:0007669"/>
    <property type="project" value="TreeGrafter"/>
</dbReference>
<evidence type="ECO:0000256" key="2">
    <source>
        <dbReference type="PROSITE-ProRule" id="PRU00192"/>
    </source>
</evidence>
<dbReference type="CDD" id="cd00174">
    <property type="entry name" value="SH3"/>
    <property type="match status" value="1"/>
</dbReference>
<feature type="compositionally biased region" description="Pro residues" evidence="3">
    <location>
        <begin position="256"/>
        <end position="272"/>
    </location>
</feature>
<organism evidence="5 6">
    <name type="scientific">Dermatophagoides farinae</name>
    <name type="common">American house dust mite</name>
    <dbReference type="NCBI Taxonomy" id="6954"/>
    <lineage>
        <taxon>Eukaryota</taxon>
        <taxon>Metazoa</taxon>
        <taxon>Ecdysozoa</taxon>
        <taxon>Arthropoda</taxon>
        <taxon>Chelicerata</taxon>
        <taxon>Arachnida</taxon>
        <taxon>Acari</taxon>
        <taxon>Acariformes</taxon>
        <taxon>Sarcoptiformes</taxon>
        <taxon>Astigmata</taxon>
        <taxon>Psoroptidia</taxon>
        <taxon>Analgoidea</taxon>
        <taxon>Pyroglyphidae</taxon>
        <taxon>Dermatophagoidinae</taxon>
        <taxon>Dermatophagoides</taxon>
    </lineage>
</organism>
<dbReference type="AlphaFoldDB" id="A0A922HS75"/>
<evidence type="ECO:0000313" key="6">
    <source>
        <dbReference type="Proteomes" id="UP000790347"/>
    </source>
</evidence>
<keyword evidence="1 2" id="KW-0728">SH3 domain</keyword>
<dbReference type="PANTHER" id="PTHR16830">
    <property type="entry name" value="SH2 CONTAINING ADAPTOR PRAM-1 RELATED"/>
    <property type="match status" value="1"/>
</dbReference>
<keyword evidence="6" id="KW-1185">Reference proteome</keyword>
<evidence type="ECO:0000259" key="4">
    <source>
        <dbReference type="PROSITE" id="PS50002"/>
    </source>
</evidence>
<name>A0A922HS75_DERFA</name>
<dbReference type="PANTHER" id="PTHR16830:SF12">
    <property type="entry name" value="PDZ DOMAIN-CONTAINING PROTEIN"/>
    <property type="match status" value="1"/>
</dbReference>
<dbReference type="PROSITE" id="PS50002">
    <property type="entry name" value="SH3"/>
    <property type="match status" value="1"/>
</dbReference>
<feature type="region of interest" description="Disordered" evidence="3">
    <location>
        <begin position="333"/>
        <end position="370"/>
    </location>
</feature>
<proteinExistence type="predicted"/>
<dbReference type="InterPro" id="IPR043443">
    <property type="entry name" value="FYB1/2-like"/>
</dbReference>
<feature type="compositionally biased region" description="Acidic residues" evidence="3">
    <location>
        <begin position="357"/>
        <end position="370"/>
    </location>
</feature>
<feature type="domain" description="SH3" evidence="4">
    <location>
        <begin position="453"/>
        <end position="515"/>
    </location>
</feature>
<dbReference type="EMBL" id="ASGP02000005">
    <property type="protein sequence ID" value="KAH9506340.1"/>
    <property type="molecule type" value="Genomic_DNA"/>
</dbReference>
<dbReference type="GO" id="GO:0007229">
    <property type="term" value="P:integrin-mediated signaling pathway"/>
    <property type="evidence" value="ECO:0007669"/>
    <property type="project" value="InterPro"/>
</dbReference>
<accession>A0A922HS75</accession>